<keyword evidence="2" id="KW-1185">Reference proteome</keyword>
<protein>
    <submittedName>
        <fullName evidence="1">Uncharacterized protein</fullName>
    </submittedName>
</protein>
<dbReference type="EMBL" id="MU117994">
    <property type="protein sequence ID" value="KAF9649719.1"/>
    <property type="molecule type" value="Genomic_DNA"/>
</dbReference>
<comment type="caution">
    <text evidence="1">The sequence shown here is derived from an EMBL/GenBank/DDBJ whole genome shotgun (WGS) entry which is preliminary data.</text>
</comment>
<evidence type="ECO:0000313" key="2">
    <source>
        <dbReference type="Proteomes" id="UP000886501"/>
    </source>
</evidence>
<gene>
    <name evidence="1" type="ORF">BDM02DRAFT_1769060</name>
</gene>
<organism evidence="1 2">
    <name type="scientific">Thelephora ganbajun</name>
    <name type="common">Ganba fungus</name>
    <dbReference type="NCBI Taxonomy" id="370292"/>
    <lineage>
        <taxon>Eukaryota</taxon>
        <taxon>Fungi</taxon>
        <taxon>Dikarya</taxon>
        <taxon>Basidiomycota</taxon>
        <taxon>Agaricomycotina</taxon>
        <taxon>Agaricomycetes</taxon>
        <taxon>Thelephorales</taxon>
        <taxon>Thelephoraceae</taxon>
        <taxon>Thelephora</taxon>
    </lineage>
</organism>
<name>A0ACB6ZJM2_THEGA</name>
<proteinExistence type="predicted"/>
<reference evidence="1" key="2">
    <citation type="journal article" date="2020" name="Nat. Commun.">
        <title>Large-scale genome sequencing of mycorrhizal fungi provides insights into the early evolution of symbiotic traits.</title>
        <authorList>
            <person name="Miyauchi S."/>
            <person name="Kiss E."/>
            <person name="Kuo A."/>
            <person name="Drula E."/>
            <person name="Kohler A."/>
            <person name="Sanchez-Garcia M."/>
            <person name="Morin E."/>
            <person name="Andreopoulos B."/>
            <person name="Barry K.W."/>
            <person name="Bonito G."/>
            <person name="Buee M."/>
            <person name="Carver A."/>
            <person name="Chen C."/>
            <person name="Cichocki N."/>
            <person name="Clum A."/>
            <person name="Culley D."/>
            <person name="Crous P.W."/>
            <person name="Fauchery L."/>
            <person name="Girlanda M."/>
            <person name="Hayes R.D."/>
            <person name="Keri Z."/>
            <person name="LaButti K."/>
            <person name="Lipzen A."/>
            <person name="Lombard V."/>
            <person name="Magnuson J."/>
            <person name="Maillard F."/>
            <person name="Murat C."/>
            <person name="Nolan M."/>
            <person name="Ohm R.A."/>
            <person name="Pangilinan J."/>
            <person name="Pereira M.F."/>
            <person name="Perotto S."/>
            <person name="Peter M."/>
            <person name="Pfister S."/>
            <person name="Riley R."/>
            <person name="Sitrit Y."/>
            <person name="Stielow J.B."/>
            <person name="Szollosi G."/>
            <person name="Zifcakova L."/>
            <person name="Stursova M."/>
            <person name="Spatafora J.W."/>
            <person name="Tedersoo L."/>
            <person name="Vaario L.M."/>
            <person name="Yamada A."/>
            <person name="Yan M."/>
            <person name="Wang P."/>
            <person name="Xu J."/>
            <person name="Bruns T."/>
            <person name="Baldrian P."/>
            <person name="Vilgalys R."/>
            <person name="Dunand C."/>
            <person name="Henrissat B."/>
            <person name="Grigoriev I.V."/>
            <person name="Hibbett D."/>
            <person name="Nagy L.G."/>
            <person name="Martin F.M."/>
        </authorList>
    </citation>
    <scope>NUCLEOTIDE SEQUENCE</scope>
    <source>
        <strain evidence="1">P2</strain>
    </source>
</reference>
<sequence length="468" mass="51567">MWNKLSGAFGRSRSSIEQENVETTRIDVMSSVYEQHPNLSVFHSDDQLTPLPSSSANLPQSISRKSKTLFRRTSNDFDAENERPSSPFNLPGFPKKDGLPSTPRTAEEKVGRYNSLRSILREKNTPGTGQSVRFFSRDAYKVITPNSSAQSSELDDPSFFARLQLAGKNTAPARSDTTRPSAREIFSNPTNEPASLSPIDPSKTHDINSLMMPIPPPNLSNIFDLSQEQQLPTILQGEHPTLQDGAVEIQDESSSIVIPSPGAELLLQASPFPPELSNSTPKRPGDETNFFSPMDELNSPSSPLDKPFTFGRPVFRPLPSFPTETPLPLTPTEPSRTSSITSDKRSSKSSESASLSKPTRSRAISDTVFQAMIRSASVSSSKESVPESDINDKLTPDVSFDKPEPDPFSIDATTYYTPGTMMPPTPPQPTHARTASREEDLIWSLRTQLALQQELNVQYEVDLSARKK</sequence>
<accession>A0ACB6ZJM2</accession>
<reference evidence="1" key="1">
    <citation type="submission" date="2019-10" db="EMBL/GenBank/DDBJ databases">
        <authorList>
            <consortium name="DOE Joint Genome Institute"/>
            <person name="Kuo A."/>
            <person name="Miyauchi S."/>
            <person name="Kiss E."/>
            <person name="Drula E."/>
            <person name="Kohler A."/>
            <person name="Sanchez-Garcia M."/>
            <person name="Andreopoulos B."/>
            <person name="Barry K.W."/>
            <person name="Bonito G."/>
            <person name="Buee M."/>
            <person name="Carver A."/>
            <person name="Chen C."/>
            <person name="Cichocki N."/>
            <person name="Clum A."/>
            <person name="Culley D."/>
            <person name="Crous P.W."/>
            <person name="Fauchery L."/>
            <person name="Girlanda M."/>
            <person name="Hayes R."/>
            <person name="Keri Z."/>
            <person name="Labutti K."/>
            <person name="Lipzen A."/>
            <person name="Lombard V."/>
            <person name="Magnuson J."/>
            <person name="Maillard F."/>
            <person name="Morin E."/>
            <person name="Murat C."/>
            <person name="Nolan M."/>
            <person name="Ohm R."/>
            <person name="Pangilinan J."/>
            <person name="Pereira M."/>
            <person name="Perotto S."/>
            <person name="Peter M."/>
            <person name="Riley R."/>
            <person name="Sitrit Y."/>
            <person name="Stielow B."/>
            <person name="Szollosi G."/>
            <person name="Zifcakova L."/>
            <person name="Stursova M."/>
            <person name="Spatafora J.W."/>
            <person name="Tedersoo L."/>
            <person name="Vaario L.-M."/>
            <person name="Yamada A."/>
            <person name="Yan M."/>
            <person name="Wang P."/>
            <person name="Xu J."/>
            <person name="Bruns T."/>
            <person name="Baldrian P."/>
            <person name="Vilgalys R."/>
            <person name="Henrissat B."/>
            <person name="Grigoriev I.V."/>
            <person name="Hibbett D."/>
            <person name="Nagy L.G."/>
            <person name="Martin F.M."/>
        </authorList>
    </citation>
    <scope>NUCLEOTIDE SEQUENCE</scope>
    <source>
        <strain evidence="1">P2</strain>
    </source>
</reference>
<evidence type="ECO:0000313" key="1">
    <source>
        <dbReference type="EMBL" id="KAF9649719.1"/>
    </source>
</evidence>
<dbReference type="Proteomes" id="UP000886501">
    <property type="component" value="Unassembled WGS sequence"/>
</dbReference>